<evidence type="ECO:0000256" key="5">
    <source>
        <dbReference type="ARBA" id="ARBA00048462"/>
    </source>
</evidence>
<dbReference type="Gene3D" id="3.40.366.10">
    <property type="entry name" value="Malonyl-Coenzyme A Acyl Carrier Protein, domain 2"/>
    <property type="match status" value="1"/>
</dbReference>
<dbReference type="HOGENOM" id="CLU_030558_0_0_6"/>
<comment type="similarity">
    <text evidence="6">Belongs to the fabD family.</text>
</comment>
<reference evidence="9 10" key="1">
    <citation type="journal article" date="2006" name="PLoS Biol.">
        <title>Metabolic complementarity and genomics of the dual bacterial symbiosis of sharpshooters.</title>
        <authorList>
            <person name="Wu D."/>
            <person name="Daugherty S.C."/>
            <person name="Van Aken S.E."/>
            <person name="Pai G.H."/>
            <person name="Watkins K.L."/>
            <person name="Khouri H."/>
            <person name="Tallon L.J."/>
            <person name="Zaborsky J.M."/>
            <person name="Dunbar H.E."/>
            <person name="Tran P.L."/>
            <person name="Moran N.A."/>
            <person name="Eisen J.A."/>
        </authorList>
    </citation>
    <scope>NUCLEOTIDE SEQUENCE [LARGE SCALE GENOMIC DNA]</scope>
    <source>
        <strain evidence="9">Hc</strain>
    </source>
</reference>
<evidence type="ECO:0000256" key="1">
    <source>
        <dbReference type="ARBA" id="ARBA00013258"/>
    </source>
</evidence>
<dbReference type="EC" id="2.3.1.39" evidence="1 6"/>
<dbReference type="STRING" id="374463.BCI_0435"/>
<sequence length="320" mass="34952">MTKLAMIFPGQGSQRVGMLKSIAVRYPKDVRSIFTQASAILNYDLLRLIEYGPAEELNKTWLTQPALLTTSVVIWRIWQRLGGTMPIFMAGHSLGEYSALVCAGVINFLDAVKLVALRGTLMQKAVPVGIGAMFAIIGLDTNAILAACTQAAQGQIVSPANFNAPGQVVISGHKEAVERATILCQAAGAKHTKRLIVSVPSHCELMKPAAKQLAQALEQVEFSIPQIPVVNNVDVYTTTNPIIIRQALVRQLYSPVRWTETIEYLYAQGVEQLFEIGPSKILTRLTKKIINNLSCNAVYDHTSLATVIKEQVGESNEPKK</sequence>
<dbReference type="InterPro" id="IPR024925">
    <property type="entry name" value="Malonyl_CoA-ACP_transAc"/>
</dbReference>
<keyword evidence="3 6" id="KW-0808">Transferase</keyword>
<evidence type="ECO:0000313" key="10">
    <source>
        <dbReference type="Proteomes" id="UP000002427"/>
    </source>
</evidence>
<dbReference type="GO" id="GO:0005829">
    <property type="term" value="C:cytosol"/>
    <property type="evidence" value="ECO:0007669"/>
    <property type="project" value="TreeGrafter"/>
</dbReference>
<dbReference type="InterPro" id="IPR016036">
    <property type="entry name" value="Malonyl_transacylase_ACP-bd"/>
</dbReference>
<dbReference type="RefSeq" id="WP_011520609.1">
    <property type="nucleotide sequence ID" value="NC_007984.1"/>
</dbReference>
<dbReference type="GO" id="GO:0006633">
    <property type="term" value="P:fatty acid biosynthetic process"/>
    <property type="evidence" value="ECO:0007669"/>
    <property type="project" value="TreeGrafter"/>
</dbReference>
<dbReference type="InterPro" id="IPR050858">
    <property type="entry name" value="Mal-CoA-ACP_Trans/PKS_FabD"/>
</dbReference>
<evidence type="ECO:0000259" key="8">
    <source>
        <dbReference type="SMART" id="SM00827"/>
    </source>
</evidence>
<proteinExistence type="inferred from homology"/>
<dbReference type="EMBL" id="CP000238">
    <property type="protein sequence ID" value="ABF14354.1"/>
    <property type="molecule type" value="Genomic_DNA"/>
</dbReference>
<dbReference type="Gene3D" id="3.30.70.250">
    <property type="entry name" value="Malonyl-CoA ACP transacylase, ACP-binding"/>
    <property type="match status" value="1"/>
</dbReference>
<dbReference type="AlphaFoldDB" id="Q1LT38"/>
<dbReference type="GO" id="GO:0004314">
    <property type="term" value="F:[acyl-carrier-protein] S-malonyltransferase activity"/>
    <property type="evidence" value="ECO:0007669"/>
    <property type="project" value="UniProtKB-EC"/>
</dbReference>
<protein>
    <recommendedName>
        <fullName evidence="2 6">Malonyl CoA-acyl carrier protein transacylase</fullName>
        <ecNumber evidence="1 6">2.3.1.39</ecNumber>
    </recommendedName>
</protein>
<keyword evidence="10" id="KW-1185">Reference proteome</keyword>
<evidence type="ECO:0000256" key="7">
    <source>
        <dbReference type="PIRSR" id="PIRSR000446-1"/>
    </source>
</evidence>
<organism evidence="9 10">
    <name type="scientific">Baumannia cicadellinicola subsp. Homalodisca coagulata</name>
    <dbReference type="NCBI Taxonomy" id="374463"/>
    <lineage>
        <taxon>Bacteria</taxon>
        <taxon>Pseudomonadati</taxon>
        <taxon>Pseudomonadota</taxon>
        <taxon>Gammaproteobacteria</taxon>
        <taxon>Candidatus Palibaumannia</taxon>
    </lineage>
</organism>
<gene>
    <name evidence="9" type="primary">fabD</name>
    <name evidence="9" type="ordered locus">BCI_0435</name>
</gene>
<dbReference type="InterPro" id="IPR014043">
    <property type="entry name" value="Acyl_transferase_dom"/>
</dbReference>
<dbReference type="PIRSF" id="PIRSF000446">
    <property type="entry name" value="Mct"/>
    <property type="match status" value="1"/>
</dbReference>
<evidence type="ECO:0000256" key="3">
    <source>
        <dbReference type="ARBA" id="ARBA00022679"/>
    </source>
</evidence>
<dbReference type="PANTHER" id="PTHR42681:SF1">
    <property type="entry name" value="MALONYL-COA-ACYL CARRIER PROTEIN TRANSACYLASE, MITOCHONDRIAL"/>
    <property type="match status" value="1"/>
</dbReference>
<dbReference type="SMART" id="SM00827">
    <property type="entry name" value="PKS_AT"/>
    <property type="match status" value="1"/>
</dbReference>
<feature type="domain" description="Malonyl-CoA:ACP transacylase (MAT)" evidence="8">
    <location>
        <begin position="7"/>
        <end position="311"/>
    </location>
</feature>
<dbReference type="SUPFAM" id="SSF52151">
    <property type="entry name" value="FabD/lysophospholipase-like"/>
    <property type="match status" value="1"/>
</dbReference>
<evidence type="ECO:0000256" key="6">
    <source>
        <dbReference type="PIRNR" id="PIRNR000446"/>
    </source>
</evidence>
<dbReference type="PANTHER" id="PTHR42681">
    <property type="entry name" value="MALONYL-COA-ACYL CARRIER PROTEIN TRANSACYLASE, MITOCHONDRIAL"/>
    <property type="match status" value="1"/>
</dbReference>
<dbReference type="KEGG" id="bci:BCI_0435"/>
<dbReference type="Pfam" id="PF00698">
    <property type="entry name" value="Acyl_transf_1"/>
    <property type="match status" value="1"/>
</dbReference>
<dbReference type="InterPro" id="IPR004410">
    <property type="entry name" value="Malonyl_CoA-ACP_transAc_FabD"/>
</dbReference>
<dbReference type="OrthoDB" id="9808564at2"/>
<feature type="active site" evidence="7">
    <location>
        <position position="202"/>
    </location>
</feature>
<evidence type="ECO:0000256" key="4">
    <source>
        <dbReference type="ARBA" id="ARBA00023315"/>
    </source>
</evidence>
<dbReference type="InterPro" id="IPR016035">
    <property type="entry name" value="Acyl_Trfase/lysoPLipase"/>
</dbReference>
<evidence type="ECO:0000313" key="9">
    <source>
        <dbReference type="EMBL" id="ABF14354.1"/>
    </source>
</evidence>
<accession>Q1LT38</accession>
<dbReference type="FunFam" id="3.30.70.250:FF:000001">
    <property type="entry name" value="Malonyl CoA-acyl carrier protein transacylase"/>
    <property type="match status" value="1"/>
</dbReference>
<evidence type="ECO:0000256" key="2">
    <source>
        <dbReference type="ARBA" id="ARBA00018953"/>
    </source>
</evidence>
<dbReference type="NCBIfam" id="TIGR00128">
    <property type="entry name" value="fabD"/>
    <property type="match status" value="1"/>
</dbReference>
<dbReference type="Proteomes" id="UP000002427">
    <property type="component" value="Chromosome"/>
</dbReference>
<comment type="catalytic activity">
    <reaction evidence="5 6">
        <text>holo-[ACP] + malonyl-CoA = malonyl-[ACP] + CoA</text>
        <dbReference type="Rhea" id="RHEA:41792"/>
        <dbReference type="Rhea" id="RHEA-COMP:9623"/>
        <dbReference type="Rhea" id="RHEA-COMP:9685"/>
        <dbReference type="ChEBI" id="CHEBI:57287"/>
        <dbReference type="ChEBI" id="CHEBI:57384"/>
        <dbReference type="ChEBI" id="CHEBI:64479"/>
        <dbReference type="ChEBI" id="CHEBI:78449"/>
        <dbReference type="EC" id="2.3.1.39"/>
    </reaction>
</comment>
<dbReference type="SUPFAM" id="SSF55048">
    <property type="entry name" value="Probable ACP-binding domain of malonyl-CoA ACP transacylase"/>
    <property type="match status" value="1"/>
</dbReference>
<keyword evidence="4 6" id="KW-0012">Acyltransferase</keyword>
<feature type="active site" evidence="7">
    <location>
        <position position="93"/>
    </location>
</feature>
<name>Q1LT38_BAUCH</name>
<dbReference type="InterPro" id="IPR001227">
    <property type="entry name" value="Ac_transferase_dom_sf"/>
</dbReference>